<dbReference type="InterPro" id="IPR003760">
    <property type="entry name" value="PnrA-like"/>
</dbReference>
<evidence type="ECO:0000313" key="10">
    <source>
        <dbReference type="Proteomes" id="UP000659630"/>
    </source>
</evidence>
<comment type="caution">
    <text evidence="9">The sequence shown here is derived from an EMBL/GenBank/DDBJ whole genome shotgun (WGS) entry which is preliminary data.</text>
</comment>
<evidence type="ECO:0000256" key="5">
    <source>
        <dbReference type="ARBA" id="ARBA00023136"/>
    </source>
</evidence>
<evidence type="ECO:0000256" key="4">
    <source>
        <dbReference type="ARBA" id="ARBA00022729"/>
    </source>
</evidence>
<feature type="signal peptide" evidence="7">
    <location>
        <begin position="1"/>
        <end position="18"/>
    </location>
</feature>
<reference evidence="9" key="1">
    <citation type="submission" date="2020-08" db="EMBL/GenBank/DDBJ databases">
        <title>Genome public.</title>
        <authorList>
            <person name="Liu C."/>
            <person name="Sun Q."/>
        </authorList>
    </citation>
    <scope>NUCLEOTIDE SEQUENCE</scope>
    <source>
        <strain evidence="9">BX8</strain>
    </source>
</reference>
<dbReference type="InterPro" id="IPR050957">
    <property type="entry name" value="BMP_lipoprotein"/>
</dbReference>
<dbReference type="AlphaFoldDB" id="A0A923I9I0"/>
<evidence type="ECO:0000256" key="6">
    <source>
        <dbReference type="ARBA" id="ARBA00023288"/>
    </source>
</evidence>
<evidence type="ECO:0000313" key="9">
    <source>
        <dbReference type="EMBL" id="MBC5581382.1"/>
    </source>
</evidence>
<dbReference type="Gene3D" id="3.40.50.2300">
    <property type="match status" value="2"/>
</dbReference>
<dbReference type="SUPFAM" id="SSF53822">
    <property type="entry name" value="Periplasmic binding protein-like I"/>
    <property type="match status" value="1"/>
</dbReference>
<evidence type="ECO:0000256" key="7">
    <source>
        <dbReference type="SAM" id="SignalP"/>
    </source>
</evidence>
<evidence type="ECO:0000256" key="2">
    <source>
        <dbReference type="ARBA" id="ARBA00008610"/>
    </source>
</evidence>
<dbReference type="PANTHER" id="PTHR34296">
    <property type="entry name" value="TRANSCRIPTIONAL ACTIVATOR PROTEIN MED"/>
    <property type="match status" value="1"/>
</dbReference>
<comment type="subcellular location">
    <subcellularLocation>
        <location evidence="1">Cell membrane</location>
        <topology evidence="1">Lipid-anchor</topology>
    </subcellularLocation>
</comment>
<dbReference type="EMBL" id="JACONZ010000002">
    <property type="protein sequence ID" value="MBC5581382.1"/>
    <property type="molecule type" value="Genomic_DNA"/>
</dbReference>
<evidence type="ECO:0000256" key="1">
    <source>
        <dbReference type="ARBA" id="ARBA00004193"/>
    </source>
</evidence>
<dbReference type="Pfam" id="PF02608">
    <property type="entry name" value="Bmp"/>
    <property type="match status" value="1"/>
</dbReference>
<organism evidence="9 10">
    <name type="scientific">Anaerofilum hominis</name>
    <dbReference type="NCBI Taxonomy" id="2763016"/>
    <lineage>
        <taxon>Bacteria</taxon>
        <taxon>Bacillati</taxon>
        <taxon>Bacillota</taxon>
        <taxon>Clostridia</taxon>
        <taxon>Eubacteriales</taxon>
        <taxon>Oscillospiraceae</taxon>
        <taxon>Anaerofilum</taxon>
    </lineage>
</organism>
<dbReference type="RefSeq" id="WP_186887738.1">
    <property type="nucleotide sequence ID" value="NZ_JACONZ010000002.1"/>
</dbReference>
<name>A0A923I9I0_9FIRM</name>
<dbReference type="PROSITE" id="PS51257">
    <property type="entry name" value="PROKAR_LIPOPROTEIN"/>
    <property type="match status" value="1"/>
</dbReference>
<keyword evidence="10" id="KW-1185">Reference proteome</keyword>
<feature type="domain" description="ABC transporter substrate-binding protein PnrA-like" evidence="8">
    <location>
        <begin position="65"/>
        <end position="342"/>
    </location>
</feature>
<evidence type="ECO:0000259" key="8">
    <source>
        <dbReference type="Pfam" id="PF02608"/>
    </source>
</evidence>
<keyword evidence="3" id="KW-1003">Cell membrane</keyword>
<keyword evidence="4 7" id="KW-0732">Signal</keyword>
<dbReference type="InterPro" id="IPR028082">
    <property type="entry name" value="Peripla_BP_I"/>
</dbReference>
<keyword evidence="6" id="KW-0449">Lipoprotein</keyword>
<dbReference type="Proteomes" id="UP000659630">
    <property type="component" value="Unassembled WGS sequence"/>
</dbReference>
<evidence type="ECO:0000256" key="3">
    <source>
        <dbReference type="ARBA" id="ARBA00022475"/>
    </source>
</evidence>
<dbReference type="PANTHER" id="PTHR34296:SF2">
    <property type="entry name" value="ABC TRANSPORTER GUANOSINE-BINDING PROTEIN NUPN"/>
    <property type="match status" value="1"/>
</dbReference>
<gene>
    <name evidence="9" type="ORF">H8S23_07650</name>
</gene>
<sequence length="358" mass="38581">MKKLFSLLLVLALGMGLAACGSSDSSGSAAGSSSGAGASGTSAAVSDKEKKTCLISDSSMAADFDQVIWRGFTMLEANGWEVKCIEALDKAEYEEDIYAMAAAGYKLIYIKGDAIASVLIDIADEFHAMYPDVYFILVDSYIEHDLDFATAVPVDPYESSFMGGYVAALMSQTKEVGWIGHMDTVNLARFRNGFIAGAQYAVPECKVAVGFTGDFYDPIKGQEATYAMHENSPNVDIIAHAAYISGNGVLSACSELGIPCIGCDAWQGDKGDTVFWSTLKSVDLMVFNTANRWLNNEESSFGPKMSFNIAAGSVPYDTRDLSALPQDVQDKVQELMEGIKSGSIDVFYGDYAEYKLDY</sequence>
<keyword evidence="5" id="KW-0472">Membrane</keyword>
<protein>
    <submittedName>
        <fullName evidence="9">BMP family ABC transporter substrate-binding protein</fullName>
    </submittedName>
</protein>
<proteinExistence type="inferred from homology"/>
<accession>A0A923I9I0</accession>
<dbReference type="GO" id="GO:0005886">
    <property type="term" value="C:plasma membrane"/>
    <property type="evidence" value="ECO:0007669"/>
    <property type="project" value="UniProtKB-SubCell"/>
</dbReference>
<feature type="chain" id="PRO_5039086495" evidence="7">
    <location>
        <begin position="19"/>
        <end position="358"/>
    </location>
</feature>
<comment type="similarity">
    <text evidence="2">Belongs to the BMP lipoprotein family.</text>
</comment>